<keyword evidence="2" id="KW-1029">Fimbrium biogenesis</keyword>
<accession>A0A8X8GBC8</accession>
<dbReference type="SUPFAM" id="SSF56349">
    <property type="entry name" value="DNA breaking-rejoining enzymes"/>
    <property type="match status" value="1"/>
</dbReference>
<keyword evidence="3" id="KW-0229">DNA integration</keyword>
<evidence type="ECO:0000313" key="9">
    <source>
        <dbReference type="EMBL" id="MBU2721863.1"/>
    </source>
</evidence>
<evidence type="ECO:0000256" key="2">
    <source>
        <dbReference type="ARBA" id="ARBA00022558"/>
    </source>
</evidence>
<evidence type="ECO:0000259" key="8">
    <source>
        <dbReference type="PROSITE" id="PS51898"/>
    </source>
</evidence>
<dbReference type="AlphaFoldDB" id="A0A8X8GBC8"/>
<dbReference type="InterPro" id="IPR013762">
    <property type="entry name" value="Integrase-like_cat_sf"/>
</dbReference>
<dbReference type="GO" id="GO:0006310">
    <property type="term" value="P:DNA recombination"/>
    <property type="evidence" value="ECO:0007669"/>
    <property type="project" value="UniProtKB-KW"/>
</dbReference>
<evidence type="ECO:0000256" key="3">
    <source>
        <dbReference type="ARBA" id="ARBA00022908"/>
    </source>
</evidence>
<sequence>MPAETVTATAAAPAPVEPEAAGSPPDVPSAGQGLLSAAEATPKKRRTASEGERKHLTLLEVDRLLAATKDNPRTGLRDRCLILLMFRHGLRVTEACDMRLDQVDLESKILQVQRLKGGLSTTQPLRTEEIRLLKGWMAERERWLRQWRKKEGGTGAALDRHALFLSTRGTVLSRKTFWALLRRYGELAGLTLPPHPHMLRHACGFALADQGADTRLIQDYLGHRNIQHTVRYTATNPVRFEKLWR</sequence>
<proteinExistence type="inferred from homology"/>
<dbReference type="GO" id="GO:0015074">
    <property type="term" value="P:DNA integration"/>
    <property type="evidence" value="ECO:0007669"/>
    <property type="project" value="UniProtKB-KW"/>
</dbReference>
<dbReference type="Pfam" id="PF00589">
    <property type="entry name" value="Phage_integrase"/>
    <property type="match status" value="1"/>
</dbReference>
<feature type="compositionally biased region" description="Low complexity" evidence="7">
    <location>
        <begin position="1"/>
        <end position="21"/>
    </location>
</feature>
<dbReference type="PANTHER" id="PTHR30349:SF62">
    <property type="entry name" value="TYPE 1 FIMBRIAE REGULATORY PROTEIN FIMB-RELATED"/>
    <property type="match status" value="1"/>
</dbReference>
<dbReference type="InterPro" id="IPR050090">
    <property type="entry name" value="Tyrosine_recombinase_XerCD"/>
</dbReference>
<reference evidence="9" key="1">
    <citation type="journal article" date="2021" name="ISME J.">
        <title>Genomic evolution of the class Acidithiobacillia: deep-branching Proteobacteria living in extreme acidic conditions.</title>
        <authorList>
            <person name="Moya-Beltran A."/>
            <person name="Beard S."/>
            <person name="Rojas-Villalobos C."/>
            <person name="Issotta F."/>
            <person name="Gallardo Y."/>
            <person name="Ulloa R."/>
            <person name="Giaveno A."/>
            <person name="Degli Esposti M."/>
            <person name="Johnson D.B."/>
            <person name="Quatrini R."/>
        </authorList>
    </citation>
    <scope>NUCLEOTIDE SEQUENCE</scope>
    <source>
        <strain evidence="9">DSM 583</strain>
    </source>
</reference>
<dbReference type="Proteomes" id="UP000887300">
    <property type="component" value="Unassembled WGS sequence"/>
</dbReference>
<dbReference type="Gene3D" id="1.10.443.10">
    <property type="entry name" value="Intergrase catalytic core"/>
    <property type="match status" value="1"/>
</dbReference>
<feature type="region of interest" description="Disordered" evidence="7">
    <location>
        <begin position="1"/>
        <end position="52"/>
    </location>
</feature>
<dbReference type="EMBL" id="JABBHS010000035">
    <property type="protein sequence ID" value="MBU2721863.1"/>
    <property type="molecule type" value="Genomic_DNA"/>
</dbReference>
<name>A0A8X8GBC8_ACIFI</name>
<dbReference type="GO" id="GO:0003677">
    <property type="term" value="F:DNA binding"/>
    <property type="evidence" value="ECO:0007669"/>
    <property type="project" value="InterPro"/>
</dbReference>
<keyword evidence="4" id="KW-0805">Transcription regulation</keyword>
<feature type="domain" description="Tyr recombinase" evidence="8">
    <location>
        <begin position="51"/>
        <end position="245"/>
    </location>
</feature>
<dbReference type="PROSITE" id="PS51898">
    <property type="entry name" value="TYR_RECOMBINASE"/>
    <property type="match status" value="1"/>
</dbReference>
<gene>
    <name evidence="9" type="ORF">HF568_01165</name>
</gene>
<evidence type="ECO:0000256" key="5">
    <source>
        <dbReference type="ARBA" id="ARBA00023163"/>
    </source>
</evidence>
<evidence type="ECO:0000256" key="1">
    <source>
        <dbReference type="ARBA" id="ARBA00008857"/>
    </source>
</evidence>
<protein>
    <submittedName>
        <fullName evidence="9">Tyrosine-type recombinase/integrase</fullName>
    </submittedName>
</protein>
<keyword evidence="6" id="KW-0233">DNA recombination</keyword>
<evidence type="ECO:0000256" key="6">
    <source>
        <dbReference type="ARBA" id="ARBA00023172"/>
    </source>
</evidence>
<comment type="similarity">
    <text evidence="1">Belongs to the 'phage' integrase family.</text>
</comment>
<dbReference type="InterPro" id="IPR011010">
    <property type="entry name" value="DNA_brk_join_enz"/>
</dbReference>
<comment type="caution">
    <text evidence="9">The sequence shown here is derived from an EMBL/GenBank/DDBJ whole genome shotgun (WGS) entry which is preliminary data.</text>
</comment>
<evidence type="ECO:0000256" key="4">
    <source>
        <dbReference type="ARBA" id="ARBA00023015"/>
    </source>
</evidence>
<keyword evidence="5" id="KW-0804">Transcription</keyword>
<dbReference type="PANTHER" id="PTHR30349">
    <property type="entry name" value="PHAGE INTEGRASE-RELATED"/>
    <property type="match status" value="1"/>
</dbReference>
<evidence type="ECO:0000256" key="7">
    <source>
        <dbReference type="SAM" id="MobiDB-lite"/>
    </source>
</evidence>
<organism evidence="9 10">
    <name type="scientific">Acidithiobacillus ferridurans</name>
    <dbReference type="NCBI Taxonomy" id="1232575"/>
    <lineage>
        <taxon>Bacteria</taxon>
        <taxon>Pseudomonadati</taxon>
        <taxon>Pseudomonadota</taxon>
        <taxon>Acidithiobacillia</taxon>
        <taxon>Acidithiobacillales</taxon>
        <taxon>Acidithiobacillaceae</taxon>
        <taxon>Acidithiobacillus</taxon>
    </lineage>
</organism>
<dbReference type="InterPro" id="IPR002104">
    <property type="entry name" value="Integrase_catalytic"/>
</dbReference>
<evidence type="ECO:0000313" key="10">
    <source>
        <dbReference type="Proteomes" id="UP000887300"/>
    </source>
</evidence>